<protein>
    <submittedName>
        <fullName evidence="1">Uncharacterized protein</fullName>
    </submittedName>
</protein>
<accession>A0A382JTX8</accession>
<sequence length="139" mass="15103">MNLLACTLTVFTAWYAGGDQEALPAWFVRMPEEPGVVYAVGYARAYAVYDSAAAAAARDAAHRLRMAMGSAIIGERLFQTLPGGQVMYQGEKFAEQPLYEVTPVYLDTAQVGGMILVLAVSREQEISLSSVRRVPEKAP</sequence>
<evidence type="ECO:0000313" key="1">
    <source>
        <dbReference type="EMBL" id="SVC15206.1"/>
    </source>
</evidence>
<dbReference type="EMBL" id="UINC01076232">
    <property type="protein sequence ID" value="SVC15206.1"/>
    <property type="molecule type" value="Genomic_DNA"/>
</dbReference>
<name>A0A382JTX8_9ZZZZ</name>
<feature type="non-terminal residue" evidence="1">
    <location>
        <position position="139"/>
    </location>
</feature>
<organism evidence="1">
    <name type="scientific">marine metagenome</name>
    <dbReference type="NCBI Taxonomy" id="408172"/>
    <lineage>
        <taxon>unclassified sequences</taxon>
        <taxon>metagenomes</taxon>
        <taxon>ecological metagenomes</taxon>
    </lineage>
</organism>
<reference evidence="1" key="1">
    <citation type="submission" date="2018-05" db="EMBL/GenBank/DDBJ databases">
        <authorList>
            <person name="Lanie J.A."/>
            <person name="Ng W.-L."/>
            <person name="Kazmierczak K.M."/>
            <person name="Andrzejewski T.M."/>
            <person name="Davidsen T.M."/>
            <person name="Wayne K.J."/>
            <person name="Tettelin H."/>
            <person name="Glass J.I."/>
            <person name="Rusch D."/>
            <person name="Podicherti R."/>
            <person name="Tsui H.-C.T."/>
            <person name="Winkler M.E."/>
        </authorList>
    </citation>
    <scope>NUCLEOTIDE SEQUENCE</scope>
</reference>
<gene>
    <name evidence="1" type="ORF">METZ01_LOCUS268060</name>
</gene>
<dbReference type="AlphaFoldDB" id="A0A382JTX8"/>
<proteinExistence type="predicted"/>